<proteinExistence type="predicted"/>
<dbReference type="EMBL" id="CM056813">
    <property type="protein sequence ID" value="KAJ8640931.1"/>
    <property type="molecule type" value="Genomic_DNA"/>
</dbReference>
<reference evidence="1 2" key="1">
    <citation type="journal article" date="2022" name="Hortic Res">
        <title>A haplotype resolved chromosomal level avocado genome allows analysis of novel avocado genes.</title>
        <authorList>
            <person name="Nath O."/>
            <person name="Fletcher S.J."/>
            <person name="Hayward A."/>
            <person name="Shaw L.M."/>
            <person name="Masouleh A.K."/>
            <person name="Furtado A."/>
            <person name="Henry R.J."/>
            <person name="Mitter N."/>
        </authorList>
    </citation>
    <scope>NUCLEOTIDE SEQUENCE [LARGE SCALE GENOMIC DNA]</scope>
    <source>
        <strain evidence="2">cv. Hass</strain>
    </source>
</reference>
<name>A0ACC2M577_PERAE</name>
<sequence>MPSDVERSSEIKTLALFDTHEAGRTLPARTHVPSASGSAIYQVRSSDINAARWHFEGSRYATSSKYNRRRRSRSEAMAAIRGRMR</sequence>
<keyword evidence="2" id="KW-1185">Reference proteome</keyword>
<comment type="caution">
    <text evidence="1">The sequence shown here is derived from an EMBL/GenBank/DDBJ whole genome shotgun (WGS) entry which is preliminary data.</text>
</comment>
<accession>A0ACC2M577</accession>
<evidence type="ECO:0000313" key="2">
    <source>
        <dbReference type="Proteomes" id="UP001234297"/>
    </source>
</evidence>
<protein>
    <submittedName>
        <fullName evidence="1">Uncharacterized protein</fullName>
    </submittedName>
</protein>
<dbReference type="Proteomes" id="UP001234297">
    <property type="component" value="Chromosome 5"/>
</dbReference>
<organism evidence="1 2">
    <name type="scientific">Persea americana</name>
    <name type="common">Avocado</name>
    <dbReference type="NCBI Taxonomy" id="3435"/>
    <lineage>
        <taxon>Eukaryota</taxon>
        <taxon>Viridiplantae</taxon>
        <taxon>Streptophyta</taxon>
        <taxon>Embryophyta</taxon>
        <taxon>Tracheophyta</taxon>
        <taxon>Spermatophyta</taxon>
        <taxon>Magnoliopsida</taxon>
        <taxon>Magnoliidae</taxon>
        <taxon>Laurales</taxon>
        <taxon>Lauraceae</taxon>
        <taxon>Persea</taxon>
    </lineage>
</organism>
<gene>
    <name evidence="1" type="ORF">MRB53_017625</name>
</gene>
<evidence type="ECO:0000313" key="1">
    <source>
        <dbReference type="EMBL" id="KAJ8640931.1"/>
    </source>
</evidence>